<dbReference type="EMBL" id="JACTVA010000017">
    <property type="protein sequence ID" value="MBC9207448.1"/>
    <property type="molecule type" value="Genomic_DNA"/>
</dbReference>
<feature type="compositionally biased region" description="Pro residues" evidence="1">
    <location>
        <begin position="431"/>
        <end position="441"/>
    </location>
</feature>
<sequence>MRSPLILCAILACPVSALAQEAPLLGLRVMAAPTGPIWLGQHVGVTAILRTPSRFAAPPTFPEPALQGRAVVLPNGSTTPGSEREGGTSYVLLQHRYDVFPLQAGSLDFPALRMELPVADADGTARRAAAASESLRIEVRLPPGTQDPALLVTAPALHLDTRLDGDPTRLAVGEAITRHVTLTARDTSAMLLPPMPWAAPDGVRLYPNPPRLSDSSDRGVLSAVREDSAAFVPQRSGRYRLPAASFQWFNPQDGQMRRIDVPALVVEAIAAAPAPEADHRRPGFVLPVLALLAAGAACLAYRRRLGAWLARHRPGRTTPEAQAFADLLRACRQGQAAQACAALLRWSVLAIPAGERPTLRHLACLTTTPELETEGTRLAEHCFARPLGRDQPPGETAPPWSGHGLLTAARRARRRLRTTPRGFPARRGLPPLNPESTPTPAPRVTLPGWAR</sequence>
<evidence type="ECO:0000313" key="4">
    <source>
        <dbReference type="EMBL" id="MBC9207448.1"/>
    </source>
</evidence>
<protein>
    <submittedName>
        <fullName evidence="4">BatD family protein</fullName>
    </submittedName>
</protein>
<feature type="signal peptide" evidence="2">
    <location>
        <begin position="1"/>
        <end position="19"/>
    </location>
</feature>
<feature type="chain" id="PRO_5045911279" evidence="2">
    <location>
        <begin position="20"/>
        <end position="451"/>
    </location>
</feature>
<dbReference type="Proteomes" id="UP000626026">
    <property type="component" value="Unassembled WGS sequence"/>
</dbReference>
<organism evidence="4 5">
    <name type="scientific">Teichococcus aerophilus</name>
    <dbReference type="NCBI Taxonomy" id="1224513"/>
    <lineage>
        <taxon>Bacteria</taxon>
        <taxon>Pseudomonadati</taxon>
        <taxon>Pseudomonadota</taxon>
        <taxon>Alphaproteobacteria</taxon>
        <taxon>Acetobacterales</taxon>
        <taxon>Roseomonadaceae</taxon>
        <taxon>Roseomonas</taxon>
    </lineage>
</organism>
<proteinExistence type="predicted"/>
<dbReference type="InterPro" id="IPR025738">
    <property type="entry name" value="BatD"/>
</dbReference>
<evidence type="ECO:0000259" key="3">
    <source>
        <dbReference type="Pfam" id="PF25607"/>
    </source>
</evidence>
<accession>A0ABR7RMB4</accession>
<comment type="caution">
    <text evidence="4">The sequence shown here is derived from an EMBL/GenBank/DDBJ whole genome shotgun (WGS) entry which is preliminary data.</text>
</comment>
<feature type="domain" description="DUF7939" evidence="3">
    <location>
        <begin position="320"/>
        <end position="415"/>
    </location>
</feature>
<dbReference type="PANTHER" id="PTHR40940">
    <property type="entry name" value="PROTEIN BATD-RELATED"/>
    <property type="match status" value="1"/>
</dbReference>
<keyword evidence="2" id="KW-0732">Signal</keyword>
<evidence type="ECO:0000256" key="2">
    <source>
        <dbReference type="SAM" id="SignalP"/>
    </source>
</evidence>
<dbReference type="InterPro" id="IPR057699">
    <property type="entry name" value="DUF7939"/>
</dbReference>
<name>A0ABR7RMB4_9PROT</name>
<feature type="region of interest" description="Disordered" evidence="1">
    <location>
        <begin position="416"/>
        <end position="451"/>
    </location>
</feature>
<evidence type="ECO:0000256" key="1">
    <source>
        <dbReference type="SAM" id="MobiDB-lite"/>
    </source>
</evidence>
<evidence type="ECO:0000313" key="5">
    <source>
        <dbReference type="Proteomes" id="UP000626026"/>
    </source>
</evidence>
<reference evidence="4 5" key="1">
    <citation type="journal article" date="2013" name="Int. J. Syst. Evol. Microbiol.">
        <title>Roseomonas aerophila sp. nov., isolated from air.</title>
        <authorList>
            <person name="Kim S.J."/>
            <person name="Weon H.Y."/>
            <person name="Ahn J.H."/>
            <person name="Hong S.B."/>
            <person name="Seok S.J."/>
            <person name="Whang K.S."/>
            <person name="Kwon S.W."/>
        </authorList>
    </citation>
    <scope>NUCLEOTIDE SEQUENCE [LARGE SCALE GENOMIC DNA]</scope>
    <source>
        <strain evidence="4 5">NBRC 108923</strain>
    </source>
</reference>
<dbReference type="Pfam" id="PF25607">
    <property type="entry name" value="DUF7939"/>
    <property type="match status" value="1"/>
</dbReference>
<gene>
    <name evidence="4" type="ORF">IBL26_11440</name>
</gene>
<dbReference type="PANTHER" id="PTHR40940:SF1">
    <property type="entry name" value="PROTEIN BATD"/>
    <property type="match status" value="1"/>
</dbReference>
<keyword evidence="5" id="KW-1185">Reference proteome</keyword>
<dbReference type="RefSeq" id="WP_187784614.1">
    <property type="nucleotide sequence ID" value="NZ_JACTVA010000017.1"/>
</dbReference>